<gene>
    <name evidence="2" type="ORF">PIB30_025841</name>
</gene>
<sequence length="115" mass="12465">MNIGGYPSSSPAWSAKFCGCGGDAKTCLITCCLPCVTFGQIAEIVDEGRSSCATQGCVYGLLMMVSCHWLYSCVYREKLRNKYGLQGELRGHDPSQGWIGPPTTNQPPMPPSMHK</sequence>
<dbReference type="NCBIfam" id="TIGR01571">
    <property type="entry name" value="A_thal_Cys_rich"/>
    <property type="match status" value="1"/>
</dbReference>
<dbReference type="InterPro" id="IPR006461">
    <property type="entry name" value="PLAC_motif_containing"/>
</dbReference>
<dbReference type="EMBL" id="JASCZI010151130">
    <property type="protein sequence ID" value="MED6169941.1"/>
    <property type="molecule type" value="Genomic_DNA"/>
</dbReference>
<name>A0ABU6V9D3_9FABA</name>
<evidence type="ECO:0000256" key="1">
    <source>
        <dbReference type="SAM" id="MobiDB-lite"/>
    </source>
</evidence>
<feature type="region of interest" description="Disordered" evidence="1">
    <location>
        <begin position="91"/>
        <end position="115"/>
    </location>
</feature>
<evidence type="ECO:0008006" key="4">
    <source>
        <dbReference type="Google" id="ProtNLM"/>
    </source>
</evidence>
<organism evidence="2 3">
    <name type="scientific">Stylosanthes scabra</name>
    <dbReference type="NCBI Taxonomy" id="79078"/>
    <lineage>
        <taxon>Eukaryota</taxon>
        <taxon>Viridiplantae</taxon>
        <taxon>Streptophyta</taxon>
        <taxon>Embryophyta</taxon>
        <taxon>Tracheophyta</taxon>
        <taxon>Spermatophyta</taxon>
        <taxon>Magnoliopsida</taxon>
        <taxon>eudicotyledons</taxon>
        <taxon>Gunneridae</taxon>
        <taxon>Pentapetalae</taxon>
        <taxon>rosids</taxon>
        <taxon>fabids</taxon>
        <taxon>Fabales</taxon>
        <taxon>Fabaceae</taxon>
        <taxon>Papilionoideae</taxon>
        <taxon>50 kb inversion clade</taxon>
        <taxon>dalbergioids sensu lato</taxon>
        <taxon>Dalbergieae</taxon>
        <taxon>Pterocarpus clade</taxon>
        <taxon>Stylosanthes</taxon>
    </lineage>
</organism>
<reference evidence="2 3" key="1">
    <citation type="journal article" date="2023" name="Plants (Basel)">
        <title>Bridging the Gap: Combining Genomics and Transcriptomics Approaches to Understand Stylosanthes scabra, an Orphan Legume from the Brazilian Caatinga.</title>
        <authorList>
            <person name="Ferreira-Neto J.R.C."/>
            <person name="da Silva M.D."/>
            <person name="Binneck E."/>
            <person name="de Melo N.F."/>
            <person name="da Silva R.H."/>
            <person name="de Melo A.L.T.M."/>
            <person name="Pandolfi V."/>
            <person name="Bustamante F.O."/>
            <person name="Brasileiro-Vidal A.C."/>
            <person name="Benko-Iseppon A.M."/>
        </authorList>
    </citation>
    <scope>NUCLEOTIDE SEQUENCE [LARGE SCALE GENOMIC DNA]</scope>
    <source>
        <tissue evidence="2">Leaves</tissue>
    </source>
</reference>
<dbReference type="Proteomes" id="UP001341840">
    <property type="component" value="Unassembled WGS sequence"/>
</dbReference>
<feature type="compositionally biased region" description="Pro residues" evidence="1">
    <location>
        <begin position="104"/>
        <end position="115"/>
    </location>
</feature>
<dbReference type="Pfam" id="PF04749">
    <property type="entry name" value="PLAC8"/>
    <property type="match status" value="1"/>
</dbReference>
<proteinExistence type="predicted"/>
<comment type="caution">
    <text evidence="2">The sequence shown here is derived from an EMBL/GenBank/DDBJ whole genome shotgun (WGS) entry which is preliminary data.</text>
</comment>
<accession>A0ABU6V9D3</accession>
<evidence type="ECO:0000313" key="2">
    <source>
        <dbReference type="EMBL" id="MED6169941.1"/>
    </source>
</evidence>
<evidence type="ECO:0000313" key="3">
    <source>
        <dbReference type="Proteomes" id="UP001341840"/>
    </source>
</evidence>
<protein>
    <recommendedName>
        <fullName evidence="4">PLAC8 motif-containing protein</fullName>
    </recommendedName>
</protein>
<keyword evidence="3" id="KW-1185">Reference proteome</keyword>
<dbReference type="PANTHER" id="PTHR15907">
    <property type="entry name" value="DUF614 FAMILY PROTEIN-RELATED"/>
    <property type="match status" value="1"/>
</dbReference>